<sequence>MLTSTNVKGETLAYTYDQLGRRISLRTLRPVRRSDRGHAHQQQRLRCLHSVVRPQQHRRLAGPEHHQRRHHPAHRSSGSRRRARRPGRGVWSVIPGGLPGSRVVGTTLPADVVVLDVDATIVIAHSEKENADRTFKKTFGYHPDRRLVRQHPRAAGREASSTVLPARLHRALGR</sequence>
<dbReference type="OrthoDB" id="3254802at2"/>
<dbReference type="EMBL" id="NMVO01000001">
    <property type="protein sequence ID" value="OYO17356.1"/>
    <property type="molecule type" value="Genomic_DNA"/>
</dbReference>
<evidence type="ECO:0000313" key="2">
    <source>
        <dbReference type="EMBL" id="OYO17356.1"/>
    </source>
</evidence>
<feature type="region of interest" description="Disordered" evidence="1">
    <location>
        <begin position="30"/>
        <end position="92"/>
    </location>
</feature>
<gene>
    <name evidence="2" type="ORF">CGZ94_00115</name>
</gene>
<evidence type="ECO:0000313" key="3">
    <source>
        <dbReference type="Proteomes" id="UP000215896"/>
    </source>
</evidence>
<proteinExistence type="predicted"/>
<reference evidence="2 3" key="1">
    <citation type="submission" date="2017-07" db="EMBL/GenBank/DDBJ databases">
        <title>Draft whole genome sequences of clinical Proprionibacteriaceae strains.</title>
        <authorList>
            <person name="Bernier A.-M."/>
            <person name="Bernard K."/>
            <person name="Domingo M.-C."/>
        </authorList>
    </citation>
    <scope>NUCLEOTIDE SEQUENCE [LARGE SCALE GENOMIC DNA]</scope>
    <source>
        <strain evidence="2 3">NML 030167</strain>
    </source>
</reference>
<dbReference type="Proteomes" id="UP000215896">
    <property type="component" value="Unassembled WGS sequence"/>
</dbReference>
<comment type="caution">
    <text evidence="2">The sequence shown here is derived from an EMBL/GenBank/DDBJ whole genome shotgun (WGS) entry which is preliminary data.</text>
</comment>
<dbReference type="InterPro" id="IPR006530">
    <property type="entry name" value="YD"/>
</dbReference>
<name>A0A255GRX8_9ACTN</name>
<protein>
    <submittedName>
        <fullName evidence="2">Uncharacterized protein</fullName>
    </submittedName>
</protein>
<accession>A0A255GRX8</accession>
<dbReference type="NCBIfam" id="TIGR01643">
    <property type="entry name" value="YD_repeat_2x"/>
    <property type="match status" value="1"/>
</dbReference>
<evidence type="ECO:0000256" key="1">
    <source>
        <dbReference type="SAM" id="MobiDB-lite"/>
    </source>
</evidence>
<dbReference type="AlphaFoldDB" id="A0A255GRX8"/>
<organism evidence="2 3">
    <name type="scientific">Enemella evansiae</name>
    <dbReference type="NCBI Taxonomy" id="2016499"/>
    <lineage>
        <taxon>Bacteria</taxon>
        <taxon>Bacillati</taxon>
        <taxon>Actinomycetota</taxon>
        <taxon>Actinomycetes</taxon>
        <taxon>Propionibacteriales</taxon>
        <taxon>Propionibacteriaceae</taxon>
        <taxon>Enemella</taxon>
    </lineage>
</organism>
<feature type="compositionally biased region" description="Basic residues" evidence="1">
    <location>
        <begin position="55"/>
        <end position="87"/>
    </location>
</feature>
<keyword evidence="3" id="KW-1185">Reference proteome</keyword>